<dbReference type="PROSITE" id="PS50850">
    <property type="entry name" value="MFS"/>
    <property type="match status" value="1"/>
</dbReference>
<feature type="transmembrane region" description="Helical" evidence="6">
    <location>
        <begin position="61"/>
        <end position="81"/>
    </location>
</feature>
<keyword evidence="3 6" id="KW-0812">Transmembrane</keyword>
<feature type="transmembrane region" description="Helical" evidence="6">
    <location>
        <begin position="346"/>
        <end position="368"/>
    </location>
</feature>
<evidence type="ECO:0000256" key="3">
    <source>
        <dbReference type="ARBA" id="ARBA00022692"/>
    </source>
</evidence>
<evidence type="ECO:0000256" key="1">
    <source>
        <dbReference type="ARBA" id="ARBA00004651"/>
    </source>
</evidence>
<feature type="transmembrane region" description="Helical" evidence="6">
    <location>
        <begin position="177"/>
        <end position="195"/>
    </location>
</feature>
<evidence type="ECO:0000256" key="6">
    <source>
        <dbReference type="SAM" id="Phobius"/>
    </source>
</evidence>
<dbReference type="InterPro" id="IPR036259">
    <property type="entry name" value="MFS_trans_sf"/>
</dbReference>
<dbReference type="Proteomes" id="UP000265692">
    <property type="component" value="Unassembled WGS sequence"/>
</dbReference>
<evidence type="ECO:0000256" key="2">
    <source>
        <dbReference type="ARBA" id="ARBA00022448"/>
    </source>
</evidence>
<keyword evidence="4 6" id="KW-1133">Transmembrane helix</keyword>
<name>A0A396SAE5_9BACL</name>
<dbReference type="GO" id="GO:0046943">
    <property type="term" value="F:carboxylic acid transmembrane transporter activity"/>
    <property type="evidence" value="ECO:0007669"/>
    <property type="project" value="TreeGrafter"/>
</dbReference>
<comment type="caution">
    <text evidence="8">The sequence shown here is derived from an EMBL/GenBank/DDBJ whole genome shotgun (WGS) entry which is preliminary data.</text>
</comment>
<evidence type="ECO:0000256" key="5">
    <source>
        <dbReference type="ARBA" id="ARBA00023136"/>
    </source>
</evidence>
<accession>A0A396SAE5</accession>
<dbReference type="OrthoDB" id="9787026at2"/>
<dbReference type="InterPro" id="IPR011701">
    <property type="entry name" value="MFS"/>
</dbReference>
<dbReference type="PANTHER" id="PTHR23508">
    <property type="entry name" value="CARBOXYLIC ACID TRANSPORTER PROTEIN HOMOLOG"/>
    <property type="match status" value="1"/>
</dbReference>
<keyword evidence="9" id="KW-1185">Reference proteome</keyword>
<dbReference type="CDD" id="cd17365">
    <property type="entry name" value="MFS_PcaK_like"/>
    <property type="match status" value="1"/>
</dbReference>
<dbReference type="EMBL" id="QWEI01000010">
    <property type="protein sequence ID" value="RHW33397.1"/>
    <property type="molecule type" value="Genomic_DNA"/>
</dbReference>
<feature type="transmembrane region" description="Helical" evidence="6">
    <location>
        <begin position="21"/>
        <end position="41"/>
    </location>
</feature>
<keyword evidence="5 6" id="KW-0472">Membrane</keyword>
<dbReference type="PANTHER" id="PTHR23508:SF10">
    <property type="entry name" value="CARBOXYLIC ACID TRANSPORTER PROTEIN HOMOLOG"/>
    <property type="match status" value="1"/>
</dbReference>
<dbReference type="Pfam" id="PF07690">
    <property type="entry name" value="MFS_1"/>
    <property type="match status" value="1"/>
</dbReference>
<dbReference type="Gene3D" id="1.20.1250.20">
    <property type="entry name" value="MFS general substrate transporter like domains"/>
    <property type="match status" value="1"/>
</dbReference>
<organism evidence="8 9">
    <name type="scientific">Ureibacillus yapensis</name>
    <dbReference type="NCBI Taxonomy" id="2304605"/>
    <lineage>
        <taxon>Bacteria</taxon>
        <taxon>Bacillati</taxon>
        <taxon>Bacillota</taxon>
        <taxon>Bacilli</taxon>
        <taxon>Bacillales</taxon>
        <taxon>Caryophanaceae</taxon>
        <taxon>Ureibacillus</taxon>
    </lineage>
</organism>
<dbReference type="InterPro" id="IPR020846">
    <property type="entry name" value="MFS_dom"/>
</dbReference>
<keyword evidence="2" id="KW-0813">Transport</keyword>
<protein>
    <submittedName>
        <fullName evidence="8">MFS transporter</fullName>
    </submittedName>
</protein>
<feature type="transmembrane region" description="Helical" evidence="6">
    <location>
        <begin position="88"/>
        <end position="108"/>
    </location>
</feature>
<feature type="transmembrane region" description="Helical" evidence="6">
    <location>
        <begin position="114"/>
        <end position="137"/>
    </location>
</feature>
<feature type="transmembrane region" description="Helical" evidence="6">
    <location>
        <begin position="294"/>
        <end position="314"/>
    </location>
</feature>
<dbReference type="SUPFAM" id="SSF103473">
    <property type="entry name" value="MFS general substrate transporter"/>
    <property type="match status" value="1"/>
</dbReference>
<dbReference type="AlphaFoldDB" id="A0A396SAE5"/>
<evidence type="ECO:0000259" key="7">
    <source>
        <dbReference type="PROSITE" id="PS50850"/>
    </source>
</evidence>
<dbReference type="GO" id="GO:0005886">
    <property type="term" value="C:plasma membrane"/>
    <property type="evidence" value="ECO:0007669"/>
    <property type="project" value="UniProtKB-SubCell"/>
</dbReference>
<feature type="transmembrane region" description="Helical" evidence="6">
    <location>
        <begin position="409"/>
        <end position="429"/>
    </location>
</feature>
<evidence type="ECO:0000313" key="9">
    <source>
        <dbReference type="Proteomes" id="UP000265692"/>
    </source>
</evidence>
<proteinExistence type="predicted"/>
<comment type="subcellular location">
    <subcellularLocation>
        <location evidence="1">Cell membrane</location>
        <topology evidence="1">Multi-pass membrane protein</topology>
    </subcellularLocation>
</comment>
<sequence length="452" mass="49020">MQVTNAGEIIESSKFNKFHGMLLFWGALIMVFDGYDLTIYGAVVPSIMKEWGITPVETGMIGSYALMGMMLGALIFGTIADRIGRKKVILICTFIFSLFMLLAGFAALAKSPELFGLCRFITGLGLGGVMPNVIGLISDFSSKRTRSRMIATIMAGFSIGGVLAATLSIVIIPNFGWHSVFFFGALPLLLLPLLARTLPDSVGTYLVKKDYKQLKELLVKVNPLYKPSENEQFILNGIEKSTSTVTSLFSNRRAFSTVMFWLAYFMSLLMIYGLNTWLPKLMNEAGFPLGSSLSFLLALNVGATVGAILMGWVADRFGVKRMLIMFYIVAAITILSLGFATNMFLLYLLVAIAGATTIGSQNLSNSYVSQFYPVSMRSTGLGWALGIGRIGGIVGPMLGGYLLASTLTLQTNFLVFALPGVIAALAIFFTDRKSKKAEATVSDSEEQITSIT</sequence>
<feature type="domain" description="Major facilitator superfamily (MFS) profile" evidence="7">
    <location>
        <begin position="22"/>
        <end position="435"/>
    </location>
</feature>
<reference evidence="8 9" key="1">
    <citation type="submission" date="2018-08" db="EMBL/GenBank/DDBJ databases">
        <title>Lysinibacillus sp. YLB-03 draft genome sequence.</title>
        <authorList>
            <person name="Yu L."/>
        </authorList>
    </citation>
    <scope>NUCLEOTIDE SEQUENCE [LARGE SCALE GENOMIC DNA]</scope>
    <source>
        <strain evidence="8 9">YLB-03</strain>
    </source>
</reference>
<evidence type="ECO:0000256" key="4">
    <source>
        <dbReference type="ARBA" id="ARBA00022989"/>
    </source>
</evidence>
<dbReference type="RefSeq" id="WP_118877261.1">
    <property type="nucleotide sequence ID" value="NZ_QWEI01000010.1"/>
</dbReference>
<feature type="transmembrane region" description="Helical" evidence="6">
    <location>
        <begin position="254"/>
        <end position="274"/>
    </location>
</feature>
<feature type="transmembrane region" description="Helical" evidence="6">
    <location>
        <begin position="380"/>
        <end position="403"/>
    </location>
</feature>
<feature type="transmembrane region" description="Helical" evidence="6">
    <location>
        <begin position="321"/>
        <end position="340"/>
    </location>
</feature>
<feature type="transmembrane region" description="Helical" evidence="6">
    <location>
        <begin position="149"/>
        <end position="171"/>
    </location>
</feature>
<gene>
    <name evidence="8" type="ORF">D1B33_15225</name>
</gene>
<evidence type="ECO:0000313" key="8">
    <source>
        <dbReference type="EMBL" id="RHW33397.1"/>
    </source>
</evidence>